<dbReference type="AlphaFoldDB" id="A0A7S4EBL9"/>
<dbReference type="EMBL" id="HBIW01020170">
    <property type="protein sequence ID" value="CAE0701905.1"/>
    <property type="molecule type" value="Transcribed_RNA"/>
</dbReference>
<dbReference type="GO" id="GO:0005858">
    <property type="term" value="C:axonemal dynein complex"/>
    <property type="evidence" value="ECO:0007669"/>
    <property type="project" value="TreeGrafter"/>
</dbReference>
<sequence>MPTSETKEAEIAYKALMGVVDEYMAGCYKNWVGSMGALDSSTLQAKLDKPLMKRTNHTDTTEREFLAVSTFNVKGVFLQCNFDQDLLALFTEVQYWEKFHGEFSIPYHAHDLYNQKAKFNAMREHVMRIVDAYNKILCDLSAVERRLFSDHIRKLDKRINQGLQKLTWVSKGIIEHYVNDCCAHCAEIYAIVRRFKEGKQRISHQCRLASSMLLLQIDKNVTYAHDIFEATQAARRTEMKRRLQQSHEITQLELRAIFTNFCDGTSEVLREWREFVKEIDSQVEAALRQAVKRSLQALSRAINGDAMSEPQTHDKLDPSC</sequence>
<dbReference type="PANTHER" id="PTHR46532:SF11">
    <property type="entry name" value="DYNEIN AXONEMAL HEAVY CHAIN 12"/>
    <property type="match status" value="1"/>
</dbReference>
<dbReference type="PANTHER" id="PTHR46532">
    <property type="entry name" value="MALE FERTILITY FACTOR KL5"/>
    <property type="match status" value="1"/>
</dbReference>
<evidence type="ECO:0000313" key="2">
    <source>
        <dbReference type="EMBL" id="CAE0701905.1"/>
    </source>
</evidence>
<protein>
    <recommendedName>
        <fullName evidence="1">Dynein heavy chain tail domain-containing protein</fullName>
    </recommendedName>
</protein>
<evidence type="ECO:0000259" key="1">
    <source>
        <dbReference type="Pfam" id="PF08385"/>
    </source>
</evidence>
<reference evidence="2" key="1">
    <citation type="submission" date="2021-01" db="EMBL/GenBank/DDBJ databases">
        <authorList>
            <person name="Corre E."/>
            <person name="Pelletier E."/>
            <person name="Niang G."/>
            <person name="Scheremetjew M."/>
            <person name="Finn R."/>
            <person name="Kale V."/>
            <person name="Holt S."/>
            <person name="Cochrane G."/>
            <person name="Meng A."/>
            <person name="Brown T."/>
            <person name="Cohen L."/>
        </authorList>
    </citation>
    <scope>NUCLEOTIDE SEQUENCE</scope>
    <source>
        <strain evidence="2">CCMP1756</strain>
    </source>
</reference>
<organism evidence="2">
    <name type="scientific">Pelagomonas calceolata</name>
    <dbReference type="NCBI Taxonomy" id="35677"/>
    <lineage>
        <taxon>Eukaryota</taxon>
        <taxon>Sar</taxon>
        <taxon>Stramenopiles</taxon>
        <taxon>Ochrophyta</taxon>
        <taxon>Pelagophyceae</taxon>
        <taxon>Pelagomonadales</taxon>
        <taxon>Pelagomonadaceae</taxon>
        <taxon>Pelagomonas</taxon>
    </lineage>
</organism>
<dbReference type="InterPro" id="IPR026983">
    <property type="entry name" value="DHC"/>
</dbReference>
<proteinExistence type="predicted"/>
<feature type="domain" description="Dynein heavy chain tail" evidence="1">
    <location>
        <begin position="3"/>
        <end position="173"/>
    </location>
</feature>
<dbReference type="GO" id="GO:0051959">
    <property type="term" value="F:dynein light intermediate chain binding"/>
    <property type="evidence" value="ECO:0007669"/>
    <property type="project" value="InterPro"/>
</dbReference>
<name>A0A7S4EBL9_9STRA</name>
<gene>
    <name evidence="2" type="ORF">PCAL00307_LOCUS17341</name>
</gene>
<dbReference type="InterPro" id="IPR013594">
    <property type="entry name" value="Dynein_heavy_tail"/>
</dbReference>
<dbReference type="GO" id="GO:0045505">
    <property type="term" value="F:dynein intermediate chain binding"/>
    <property type="evidence" value="ECO:0007669"/>
    <property type="project" value="InterPro"/>
</dbReference>
<dbReference type="GO" id="GO:0007018">
    <property type="term" value="P:microtubule-based movement"/>
    <property type="evidence" value="ECO:0007669"/>
    <property type="project" value="InterPro"/>
</dbReference>
<dbReference type="Pfam" id="PF08385">
    <property type="entry name" value="DHC_N1"/>
    <property type="match status" value="1"/>
</dbReference>
<accession>A0A7S4EBL9</accession>